<dbReference type="Pfam" id="PF00990">
    <property type="entry name" value="GGDEF"/>
    <property type="match status" value="1"/>
</dbReference>
<dbReference type="InterPro" id="IPR043128">
    <property type="entry name" value="Rev_trsase/Diguanyl_cyclase"/>
</dbReference>
<evidence type="ECO:0000256" key="1">
    <source>
        <dbReference type="SAM" id="Phobius"/>
    </source>
</evidence>
<dbReference type="InterPro" id="IPR000160">
    <property type="entry name" value="GGDEF_dom"/>
</dbReference>
<evidence type="ECO:0000259" key="2">
    <source>
        <dbReference type="PROSITE" id="PS50883"/>
    </source>
</evidence>
<accession>A0ABN6DIB5</accession>
<proteinExistence type="predicted"/>
<name>A0ABN6DIB5_ERWRD</name>
<dbReference type="CDD" id="cd01948">
    <property type="entry name" value="EAL"/>
    <property type="match status" value="1"/>
</dbReference>
<dbReference type="Gene3D" id="3.20.20.450">
    <property type="entry name" value="EAL domain"/>
    <property type="match status" value="1"/>
</dbReference>
<dbReference type="InterPro" id="IPR029787">
    <property type="entry name" value="Nucleotide_cyclase"/>
</dbReference>
<feature type="transmembrane region" description="Helical" evidence="1">
    <location>
        <begin position="25"/>
        <end position="48"/>
    </location>
</feature>
<organism evidence="4 5">
    <name type="scientific">Erwinia rhapontici</name>
    <name type="common">Pectobacterium rhapontici</name>
    <dbReference type="NCBI Taxonomy" id="55212"/>
    <lineage>
        <taxon>Bacteria</taxon>
        <taxon>Pseudomonadati</taxon>
        <taxon>Pseudomonadota</taxon>
        <taxon>Gammaproteobacteria</taxon>
        <taxon>Enterobacterales</taxon>
        <taxon>Erwiniaceae</taxon>
        <taxon>Erwinia</taxon>
    </lineage>
</organism>
<dbReference type="NCBIfam" id="TIGR00254">
    <property type="entry name" value="GGDEF"/>
    <property type="match status" value="1"/>
</dbReference>
<dbReference type="Pfam" id="PF00563">
    <property type="entry name" value="EAL"/>
    <property type="match status" value="1"/>
</dbReference>
<dbReference type="InterPro" id="IPR007892">
    <property type="entry name" value="CHASE4"/>
</dbReference>
<dbReference type="SUPFAM" id="SSF55785">
    <property type="entry name" value="PYP-like sensor domain (PAS domain)"/>
    <property type="match status" value="1"/>
</dbReference>
<dbReference type="RefSeq" id="WP_244874704.1">
    <property type="nucleotide sequence ID" value="NZ_AP024329.1"/>
</dbReference>
<dbReference type="NCBIfam" id="TIGR00229">
    <property type="entry name" value="sensory_box"/>
    <property type="match status" value="1"/>
</dbReference>
<dbReference type="SMART" id="SM00267">
    <property type="entry name" value="GGDEF"/>
    <property type="match status" value="1"/>
</dbReference>
<dbReference type="Pfam" id="PF05228">
    <property type="entry name" value="CHASE4"/>
    <property type="match status" value="1"/>
</dbReference>
<dbReference type="SMART" id="SM00052">
    <property type="entry name" value="EAL"/>
    <property type="match status" value="1"/>
</dbReference>
<keyword evidence="1" id="KW-1133">Transmembrane helix</keyword>
<dbReference type="SUPFAM" id="SSF141868">
    <property type="entry name" value="EAL domain-like"/>
    <property type="match status" value="1"/>
</dbReference>
<dbReference type="InterPro" id="IPR000014">
    <property type="entry name" value="PAS"/>
</dbReference>
<dbReference type="CDD" id="cd01949">
    <property type="entry name" value="GGDEF"/>
    <property type="match status" value="1"/>
</dbReference>
<reference evidence="4 5" key="1">
    <citation type="submission" date="2021-01" db="EMBL/GenBank/DDBJ databases">
        <title>Complete genome sequence of Erwinia rhapontici MAFF 311153.</title>
        <authorList>
            <person name="Morohoshi T."/>
            <person name="Someya N."/>
        </authorList>
    </citation>
    <scope>NUCLEOTIDE SEQUENCE [LARGE SCALE GENOMIC DNA]</scope>
    <source>
        <strain evidence="4 5">MAFF 311153</strain>
    </source>
</reference>
<evidence type="ECO:0000313" key="5">
    <source>
        <dbReference type="Proteomes" id="UP000677515"/>
    </source>
</evidence>
<dbReference type="SUPFAM" id="SSF55073">
    <property type="entry name" value="Nucleotide cyclase"/>
    <property type="match status" value="1"/>
</dbReference>
<dbReference type="InterPro" id="IPR052155">
    <property type="entry name" value="Biofilm_reg_signaling"/>
</dbReference>
<dbReference type="Gene3D" id="3.30.70.270">
    <property type="match status" value="1"/>
</dbReference>
<gene>
    <name evidence="4" type="ORF">ERHA53_09610</name>
</gene>
<keyword evidence="5" id="KW-1185">Reference proteome</keyword>
<feature type="domain" description="GGDEF" evidence="3">
    <location>
        <begin position="468"/>
        <end position="601"/>
    </location>
</feature>
<dbReference type="PANTHER" id="PTHR44757:SF10">
    <property type="entry name" value="MEMBRANE PROTEIN"/>
    <property type="match status" value="1"/>
</dbReference>
<keyword evidence="1" id="KW-0812">Transmembrane</keyword>
<dbReference type="PROSITE" id="PS50887">
    <property type="entry name" value="GGDEF"/>
    <property type="match status" value="1"/>
</dbReference>
<evidence type="ECO:0000259" key="3">
    <source>
        <dbReference type="PROSITE" id="PS50887"/>
    </source>
</evidence>
<dbReference type="Gene3D" id="3.30.450.20">
    <property type="entry name" value="PAS domain"/>
    <property type="match status" value="1"/>
</dbReference>
<dbReference type="InterPro" id="IPR035919">
    <property type="entry name" value="EAL_sf"/>
</dbReference>
<dbReference type="InterPro" id="IPR035965">
    <property type="entry name" value="PAS-like_dom_sf"/>
</dbReference>
<feature type="transmembrane region" description="Helical" evidence="1">
    <location>
        <begin position="263"/>
        <end position="281"/>
    </location>
</feature>
<dbReference type="EMBL" id="AP024329">
    <property type="protein sequence ID" value="BCQ33618.1"/>
    <property type="molecule type" value="Genomic_DNA"/>
</dbReference>
<keyword evidence="1" id="KW-0472">Membrane</keyword>
<dbReference type="InterPro" id="IPR001633">
    <property type="entry name" value="EAL_dom"/>
</dbReference>
<feature type="domain" description="EAL" evidence="2">
    <location>
        <begin position="610"/>
        <end position="860"/>
    </location>
</feature>
<dbReference type="PROSITE" id="PS50883">
    <property type="entry name" value="EAL"/>
    <property type="match status" value="1"/>
</dbReference>
<dbReference type="Proteomes" id="UP000677515">
    <property type="component" value="Chromosome"/>
</dbReference>
<dbReference type="PANTHER" id="PTHR44757">
    <property type="entry name" value="DIGUANYLATE CYCLASE DGCP"/>
    <property type="match status" value="1"/>
</dbReference>
<protein>
    <submittedName>
        <fullName evidence="4">Bifunctional diguanylate cyclase/phosphodiesterase</fullName>
    </submittedName>
</protein>
<evidence type="ECO:0000313" key="4">
    <source>
        <dbReference type="EMBL" id="BCQ33618.1"/>
    </source>
</evidence>
<dbReference type="SMART" id="SM00091">
    <property type="entry name" value="PAS"/>
    <property type="match status" value="1"/>
</dbReference>
<sequence length="874" mass="97786">MNHPPVLAYELVDGQKATLAARRTLMALALLLISALFLSMLMVVGVAWNQNQESVARESQLLHNAWQEQQRTQVTELRDYAFWQEAWLHMYLTIDPDWAWHQQNLGPGLFSEHHYNGVFVVDVDNRTRYAMIDGKLSSLTLEAWLGDRALLLVERARQQMRGQKVISENIMMGETPALVAAAPITRGKMPHEETLSATPSVMVFVYRFTPDKLRAFGNAVGVENARVPDDAHDRYTSPFIEENVSQGEPLVLRWDPSQPGRNLLLFLLPLLALAALVIGVVTRRVINHAMNTAMLSDTRFLQLMHSQRELAASEARFRDVAEATSDWIWETDASCRITYLSRRFSIVTGFGLNMSTGRLLDEILCHDALAISEWVAQQRSGGPRSQLRCYLQSVHHGLRTCSLVAKPIMLRGKLLGYRGTVSDISHEVEAQARVHYLSQHDVLTGLPNRLFMQEFLQEKLRSQPTFSHPLVMISLDLDRFKPINDTWGHAAGDSVLIDVARRLRACLTAGDLVARLGGDEFILIATDLRTTADIEACCQRLLDDLHRAFFIGDQELYIGASLGIARAPQDAMEADELLRLADIALYKSKRQGRDRWVFYTGEMSQLLARRSDLERKLRRGIAAGELRLHYQPRYHLESGQLEGAEALIRWAQQPPALVMPDSFIPLAEQTGLIVEISNWVLHRACHDATSWPQALSVSVNISPIEFRTGNLALRVAAALENSGLEASRLELEITENITMDHPESALAIMGELKAMGVKIAVDDFGAGFASLSYLKSFPFDSMKMDRSYMEGYPQDAQAHAIVEGIIGLGRAFSLEVTAEGIETQEQLEELKRSACYAGQGYLLGRPVPLEAFNLLLDKPVAESDGSGRDDLTRS</sequence>